<dbReference type="SUPFAM" id="SSF52151">
    <property type="entry name" value="FabD/lysophospholipase-like"/>
    <property type="match status" value="1"/>
</dbReference>
<feature type="region of interest" description="Disordered" evidence="2">
    <location>
        <begin position="319"/>
        <end position="348"/>
    </location>
</feature>
<keyword evidence="5" id="KW-1185">Reference proteome</keyword>
<dbReference type="GO" id="GO:0016020">
    <property type="term" value="C:membrane"/>
    <property type="evidence" value="ECO:0007669"/>
    <property type="project" value="TreeGrafter"/>
</dbReference>
<proteinExistence type="predicted"/>
<dbReference type="GO" id="GO:0055088">
    <property type="term" value="P:lipid homeostasis"/>
    <property type="evidence" value="ECO:0007669"/>
    <property type="project" value="TreeGrafter"/>
</dbReference>
<dbReference type="GO" id="GO:0004806">
    <property type="term" value="F:triacylglycerol lipase activity"/>
    <property type="evidence" value="ECO:0007669"/>
    <property type="project" value="TreeGrafter"/>
</dbReference>
<feature type="domain" description="PNPLA" evidence="3">
    <location>
        <begin position="74"/>
        <end position="229"/>
    </location>
</feature>
<name>A0A835YPA3_9STRA</name>
<dbReference type="Gene3D" id="3.40.1090.10">
    <property type="entry name" value="Cytosolic phospholipase A2 catalytic domain"/>
    <property type="match status" value="1"/>
</dbReference>
<feature type="compositionally biased region" description="Basic and acidic residues" evidence="2">
    <location>
        <begin position="34"/>
        <end position="46"/>
    </location>
</feature>
<evidence type="ECO:0000259" key="3">
    <source>
        <dbReference type="Pfam" id="PF01734"/>
    </source>
</evidence>
<dbReference type="GO" id="GO:0005811">
    <property type="term" value="C:lipid droplet"/>
    <property type="evidence" value="ECO:0007669"/>
    <property type="project" value="TreeGrafter"/>
</dbReference>
<keyword evidence="1" id="KW-0443">Lipid metabolism</keyword>
<evidence type="ECO:0000256" key="2">
    <source>
        <dbReference type="SAM" id="MobiDB-lite"/>
    </source>
</evidence>
<reference evidence="4" key="1">
    <citation type="submission" date="2021-02" db="EMBL/GenBank/DDBJ databases">
        <title>First Annotated Genome of the Yellow-green Alga Tribonema minus.</title>
        <authorList>
            <person name="Mahan K.M."/>
        </authorList>
    </citation>
    <scope>NUCLEOTIDE SEQUENCE</scope>
    <source>
        <strain evidence="4">UTEX B ZZ1240</strain>
    </source>
</reference>
<dbReference type="InterPro" id="IPR016035">
    <property type="entry name" value="Acyl_Trfase/lysoPLipase"/>
</dbReference>
<protein>
    <recommendedName>
        <fullName evidence="3">PNPLA domain-containing protein</fullName>
    </recommendedName>
</protein>
<evidence type="ECO:0000313" key="4">
    <source>
        <dbReference type="EMBL" id="KAG5177517.1"/>
    </source>
</evidence>
<comment type="caution">
    <text evidence="4">The sequence shown here is derived from an EMBL/GenBank/DDBJ whole genome shotgun (WGS) entry which is preliminary data.</text>
</comment>
<feature type="compositionally biased region" description="Low complexity" evidence="2">
    <location>
        <begin position="338"/>
        <end position="348"/>
    </location>
</feature>
<dbReference type="GO" id="GO:0005737">
    <property type="term" value="C:cytoplasm"/>
    <property type="evidence" value="ECO:0007669"/>
    <property type="project" value="TreeGrafter"/>
</dbReference>
<dbReference type="GO" id="GO:0019433">
    <property type="term" value="P:triglyceride catabolic process"/>
    <property type="evidence" value="ECO:0007669"/>
    <property type="project" value="TreeGrafter"/>
</dbReference>
<dbReference type="InterPro" id="IPR033562">
    <property type="entry name" value="PLPL"/>
</dbReference>
<dbReference type="EMBL" id="JAFCMP010000525">
    <property type="protein sequence ID" value="KAG5177517.1"/>
    <property type="molecule type" value="Genomic_DNA"/>
</dbReference>
<dbReference type="OrthoDB" id="197155at2759"/>
<dbReference type="Pfam" id="PF01734">
    <property type="entry name" value="Patatin"/>
    <property type="match status" value="1"/>
</dbReference>
<evidence type="ECO:0000313" key="5">
    <source>
        <dbReference type="Proteomes" id="UP000664859"/>
    </source>
</evidence>
<evidence type="ECO:0000256" key="1">
    <source>
        <dbReference type="ARBA" id="ARBA00023098"/>
    </source>
</evidence>
<dbReference type="Proteomes" id="UP000664859">
    <property type="component" value="Unassembled WGS sequence"/>
</dbReference>
<dbReference type="PANTHER" id="PTHR12406:SF7">
    <property type="entry name" value="PATATIN-LIKE PHOSPHOLIPASE DOMAIN-CONTAINING PROTEIN 4"/>
    <property type="match status" value="1"/>
</dbReference>
<dbReference type="PANTHER" id="PTHR12406">
    <property type="entry name" value="CALCIUM-INDEPENDENT PHOSPHOLIPASE A2 IPLA2 -RELATED"/>
    <property type="match status" value="1"/>
</dbReference>
<feature type="region of interest" description="Disordered" evidence="2">
    <location>
        <begin position="23"/>
        <end position="48"/>
    </location>
</feature>
<sequence length="348" mass="36803">MTKTSLWSSLGRLVTNAHRARAAAAGSQSAAPKVARELSREQDQKPEPVAIVWQKRRNTEEHARAPVGFSFTPGGLLFPYQIGIAKALVEAGLLKDSTPLVGGSAGSLTAVTVASGLCTDAVMEEVQALCADCRAHGTGLRLHGALLKSLHAMLPRDVHATLNARAGACGVLYATVTAALSLPVGTVATEYESREDVIHCLLASCHVPFWLNGLPATSVRGRYAIDGFFGTPAKHFGAPDIPYAQHTVRVSAFPAQFARIEASTEGGLISPDLLGSRRSAAAMMSLAMNPGSAQQVKDLYDDGLQSAQLWLDQHGERFRDHQDAHDAEQQRSDGNSSAPAAARAVPAQ</sequence>
<dbReference type="InterPro" id="IPR002641">
    <property type="entry name" value="PNPLA_dom"/>
</dbReference>
<accession>A0A835YPA3</accession>
<dbReference type="AlphaFoldDB" id="A0A835YPA3"/>
<organism evidence="4 5">
    <name type="scientific">Tribonema minus</name>
    <dbReference type="NCBI Taxonomy" id="303371"/>
    <lineage>
        <taxon>Eukaryota</taxon>
        <taxon>Sar</taxon>
        <taxon>Stramenopiles</taxon>
        <taxon>Ochrophyta</taxon>
        <taxon>PX clade</taxon>
        <taxon>Xanthophyceae</taxon>
        <taxon>Tribonematales</taxon>
        <taxon>Tribonemataceae</taxon>
        <taxon>Tribonema</taxon>
    </lineage>
</organism>
<gene>
    <name evidence="4" type="ORF">JKP88DRAFT_196512</name>
</gene>
<feature type="compositionally biased region" description="Basic and acidic residues" evidence="2">
    <location>
        <begin position="319"/>
        <end position="331"/>
    </location>
</feature>